<dbReference type="EMBL" id="BPLR01005852">
    <property type="protein sequence ID" value="GIY05501.1"/>
    <property type="molecule type" value="Genomic_DNA"/>
</dbReference>
<proteinExistence type="predicted"/>
<gene>
    <name evidence="2" type="ORF">CEXT_237961</name>
</gene>
<dbReference type="AlphaFoldDB" id="A0AAV4QBL9"/>
<evidence type="ECO:0000313" key="2">
    <source>
        <dbReference type="EMBL" id="GIY05501.1"/>
    </source>
</evidence>
<evidence type="ECO:0000256" key="1">
    <source>
        <dbReference type="SAM" id="MobiDB-lite"/>
    </source>
</evidence>
<reference evidence="2 3" key="1">
    <citation type="submission" date="2021-06" db="EMBL/GenBank/DDBJ databases">
        <title>Caerostris extrusa draft genome.</title>
        <authorList>
            <person name="Kono N."/>
            <person name="Arakawa K."/>
        </authorList>
    </citation>
    <scope>NUCLEOTIDE SEQUENCE [LARGE SCALE GENOMIC DNA]</scope>
</reference>
<sequence>MKVKIEERSFGKINISISYGQVLVPKARDAKRLMVIWSQCLVPKASDTKRANSPPGHNVRRNMAVGLVPKARDTKRTTDHQATV</sequence>
<feature type="compositionally biased region" description="Basic and acidic residues" evidence="1">
    <location>
        <begin position="70"/>
        <end position="84"/>
    </location>
</feature>
<accession>A0AAV4QBL9</accession>
<comment type="caution">
    <text evidence="2">The sequence shown here is derived from an EMBL/GenBank/DDBJ whole genome shotgun (WGS) entry which is preliminary data.</text>
</comment>
<name>A0AAV4QBL9_CAEEX</name>
<feature type="region of interest" description="Disordered" evidence="1">
    <location>
        <begin position="46"/>
        <end position="84"/>
    </location>
</feature>
<evidence type="ECO:0000313" key="3">
    <source>
        <dbReference type="Proteomes" id="UP001054945"/>
    </source>
</evidence>
<dbReference type="Proteomes" id="UP001054945">
    <property type="component" value="Unassembled WGS sequence"/>
</dbReference>
<organism evidence="2 3">
    <name type="scientific">Caerostris extrusa</name>
    <name type="common">Bark spider</name>
    <name type="synonym">Caerostris bankana</name>
    <dbReference type="NCBI Taxonomy" id="172846"/>
    <lineage>
        <taxon>Eukaryota</taxon>
        <taxon>Metazoa</taxon>
        <taxon>Ecdysozoa</taxon>
        <taxon>Arthropoda</taxon>
        <taxon>Chelicerata</taxon>
        <taxon>Arachnida</taxon>
        <taxon>Araneae</taxon>
        <taxon>Araneomorphae</taxon>
        <taxon>Entelegynae</taxon>
        <taxon>Araneoidea</taxon>
        <taxon>Araneidae</taxon>
        <taxon>Caerostris</taxon>
    </lineage>
</organism>
<keyword evidence="3" id="KW-1185">Reference proteome</keyword>
<protein>
    <submittedName>
        <fullName evidence="2">Uncharacterized protein</fullName>
    </submittedName>
</protein>